<dbReference type="AlphaFoldDB" id="A0A1Y1ZWG7"/>
<gene>
    <name evidence="1" type="ORF">BCR34DRAFT_560226</name>
</gene>
<accession>A0A1Y1ZWG7</accession>
<dbReference type="Proteomes" id="UP000193144">
    <property type="component" value="Unassembled WGS sequence"/>
</dbReference>
<organism evidence="1 2">
    <name type="scientific">Clohesyomyces aquaticus</name>
    <dbReference type="NCBI Taxonomy" id="1231657"/>
    <lineage>
        <taxon>Eukaryota</taxon>
        <taxon>Fungi</taxon>
        <taxon>Dikarya</taxon>
        <taxon>Ascomycota</taxon>
        <taxon>Pezizomycotina</taxon>
        <taxon>Dothideomycetes</taxon>
        <taxon>Pleosporomycetidae</taxon>
        <taxon>Pleosporales</taxon>
        <taxon>Lindgomycetaceae</taxon>
        <taxon>Clohesyomyces</taxon>
    </lineage>
</organism>
<dbReference type="EMBL" id="MCFA01000032">
    <property type="protein sequence ID" value="ORY14564.1"/>
    <property type="molecule type" value="Genomic_DNA"/>
</dbReference>
<protein>
    <submittedName>
        <fullName evidence="1">Uncharacterized protein</fullName>
    </submittedName>
</protein>
<keyword evidence="2" id="KW-1185">Reference proteome</keyword>
<comment type="caution">
    <text evidence="1">The sequence shown here is derived from an EMBL/GenBank/DDBJ whole genome shotgun (WGS) entry which is preliminary data.</text>
</comment>
<name>A0A1Y1ZWG7_9PLEO</name>
<evidence type="ECO:0000313" key="2">
    <source>
        <dbReference type="Proteomes" id="UP000193144"/>
    </source>
</evidence>
<evidence type="ECO:0000313" key="1">
    <source>
        <dbReference type="EMBL" id="ORY14564.1"/>
    </source>
</evidence>
<sequence length="60" mass="6463">MAKSNTRHAATAKSHADADKPFVAIDKKAFDPTIASLFASSVRIHLPRQTPLSSITGRKC</sequence>
<proteinExistence type="predicted"/>
<reference evidence="1 2" key="1">
    <citation type="submission" date="2016-07" db="EMBL/GenBank/DDBJ databases">
        <title>Pervasive Adenine N6-methylation of Active Genes in Fungi.</title>
        <authorList>
            <consortium name="DOE Joint Genome Institute"/>
            <person name="Mondo S.J."/>
            <person name="Dannebaum R.O."/>
            <person name="Kuo R.C."/>
            <person name="Labutti K."/>
            <person name="Haridas S."/>
            <person name="Kuo A."/>
            <person name="Salamov A."/>
            <person name="Ahrendt S.R."/>
            <person name="Lipzen A."/>
            <person name="Sullivan W."/>
            <person name="Andreopoulos W.B."/>
            <person name="Clum A."/>
            <person name="Lindquist E."/>
            <person name="Daum C."/>
            <person name="Ramamoorthy G.K."/>
            <person name="Gryganskyi A."/>
            <person name="Culley D."/>
            <person name="Magnuson J.K."/>
            <person name="James T.Y."/>
            <person name="O'Malley M.A."/>
            <person name="Stajich J.E."/>
            <person name="Spatafora J.W."/>
            <person name="Visel A."/>
            <person name="Grigoriev I.V."/>
        </authorList>
    </citation>
    <scope>NUCLEOTIDE SEQUENCE [LARGE SCALE GENOMIC DNA]</scope>
    <source>
        <strain evidence="1 2">CBS 115471</strain>
    </source>
</reference>